<dbReference type="InterPro" id="IPR000477">
    <property type="entry name" value="RT_dom"/>
</dbReference>
<dbReference type="OrthoDB" id="10051210at2759"/>
<dbReference type="CDD" id="cd01644">
    <property type="entry name" value="RT_pepA17"/>
    <property type="match status" value="1"/>
</dbReference>
<evidence type="ECO:0000313" key="2">
    <source>
        <dbReference type="EMBL" id="TNN04988.1"/>
    </source>
</evidence>
<dbReference type="Pfam" id="PF00078">
    <property type="entry name" value="RVT_1"/>
    <property type="match status" value="1"/>
</dbReference>
<dbReference type="PANTHER" id="PTHR47331:SF1">
    <property type="entry name" value="GAG-LIKE PROTEIN"/>
    <property type="match status" value="1"/>
</dbReference>
<sequence length="314" mass="36024">MISPDDLAAMEIVQKKTYFSDGHFVVPLPWRKGADTGPGNYELVRRRLESLKYRLIRNDSLRERYIRDIEDIISKGYAELVLEVHSRLDYRPRWYLSHYPVTNPKKPEKLRTVLDCAAKHNGVSLNDLLYQGVDTTANLVGILLRFRRESIAVSADIEEMFMQVKVPDFDRGALRFLWWPDNMSKEPSEYQMTSHPFGATSSPFCANFALVKTLQMSSDQYDIFVRNAVQDNFYVDDCLVSFPLVERAQSFVKQINELLSRGGFRLKKWVSNSEMVASVFPRMSGGLSTVDRPPGYGVTQRTLGLECDTKVVKD</sequence>
<dbReference type="SUPFAM" id="SSF56672">
    <property type="entry name" value="DNA/RNA polymerases"/>
    <property type="match status" value="1"/>
</dbReference>
<keyword evidence="3" id="KW-1185">Reference proteome</keyword>
<dbReference type="Gene3D" id="3.10.10.10">
    <property type="entry name" value="HIV Type 1 Reverse Transcriptase, subunit A, domain 1"/>
    <property type="match status" value="1"/>
</dbReference>
<dbReference type="InterPro" id="IPR043128">
    <property type="entry name" value="Rev_trsase/Diguanyl_cyclase"/>
</dbReference>
<name>A0A4Z2CL83_SCHJA</name>
<proteinExistence type="predicted"/>
<evidence type="ECO:0000313" key="3">
    <source>
        <dbReference type="Proteomes" id="UP000311919"/>
    </source>
</evidence>
<gene>
    <name evidence="2" type="ORF">EWB00_009922</name>
</gene>
<dbReference type="Gene3D" id="3.30.70.270">
    <property type="match status" value="1"/>
</dbReference>
<protein>
    <submittedName>
        <fullName evidence="2">Gag-Pol polyprotein</fullName>
    </submittedName>
</protein>
<dbReference type="STRING" id="6182.A0A4Z2CL83"/>
<dbReference type="InterPro" id="IPR043502">
    <property type="entry name" value="DNA/RNA_pol_sf"/>
</dbReference>
<feature type="non-terminal residue" evidence="2">
    <location>
        <position position="314"/>
    </location>
</feature>
<organism evidence="2 3">
    <name type="scientific">Schistosoma japonicum</name>
    <name type="common">Blood fluke</name>
    <dbReference type="NCBI Taxonomy" id="6182"/>
    <lineage>
        <taxon>Eukaryota</taxon>
        <taxon>Metazoa</taxon>
        <taxon>Spiralia</taxon>
        <taxon>Lophotrochozoa</taxon>
        <taxon>Platyhelminthes</taxon>
        <taxon>Trematoda</taxon>
        <taxon>Digenea</taxon>
        <taxon>Strigeidida</taxon>
        <taxon>Schistosomatoidea</taxon>
        <taxon>Schistosomatidae</taxon>
        <taxon>Schistosoma</taxon>
    </lineage>
</organism>
<dbReference type="AlphaFoldDB" id="A0A4Z2CL83"/>
<feature type="domain" description="Reverse transcriptase" evidence="1">
    <location>
        <begin position="144"/>
        <end position="267"/>
    </location>
</feature>
<reference evidence="2 3" key="1">
    <citation type="submission" date="2019-03" db="EMBL/GenBank/DDBJ databases">
        <title>An improved genome assembly of the fluke Schistosoma japonicum.</title>
        <authorList>
            <person name="Hu W."/>
            <person name="Luo F."/>
            <person name="Yin M."/>
            <person name="Mo X."/>
            <person name="Sun C."/>
            <person name="Wu Q."/>
            <person name="Zhu B."/>
            <person name="Xiang M."/>
            <person name="Wang J."/>
            <person name="Wang Y."/>
            <person name="Zhang T."/>
            <person name="Xu B."/>
            <person name="Zheng H."/>
            <person name="Feng Z."/>
        </authorList>
    </citation>
    <scope>NUCLEOTIDE SEQUENCE [LARGE SCALE GENOMIC DNA]</scope>
    <source>
        <strain evidence="2">HuSjv2</strain>
        <tissue evidence="2">Worms</tissue>
    </source>
</reference>
<accession>A0A4Z2CL83</accession>
<comment type="caution">
    <text evidence="2">The sequence shown here is derived from an EMBL/GenBank/DDBJ whole genome shotgun (WGS) entry which is preliminary data.</text>
</comment>
<dbReference type="PANTHER" id="PTHR47331">
    <property type="entry name" value="PHD-TYPE DOMAIN-CONTAINING PROTEIN"/>
    <property type="match status" value="1"/>
</dbReference>
<dbReference type="EMBL" id="SKCS01000664">
    <property type="protein sequence ID" value="TNN04988.1"/>
    <property type="molecule type" value="Genomic_DNA"/>
</dbReference>
<dbReference type="Proteomes" id="UP000311919">
    <property type="component" value="Unassembled WGS sequence"/>
</dbReference>
<evidence type="ECO:0000259" key="1">
    <source>
        <dbReference type="Pfam" id="PF00078"/>
    </source>
</evidence>